<evidence type="ECO:0000256" key="1">
    <source>
        <dbReference type="ARBA" id="ARBA00012960"/>
    </source>
</evidence>
<keyword evidence="2" id="KW-0597">Phosphoprotein</keyword>
<dbReference type="Pfam" id="PF02503">
    <property type="entry name" value="PP_kinase"/>
    <property type="match status" value="1"/>
</dbReference>
<proteinExistence type="inferred from homology"/>
<dbReference type="CDD" id="cd09165">
    <property type="entry name" value="PLDc_PaPPK1_C1_like"/>
    <property type="match status" value="1"/>
</dbReference>
<dbReference type="Gene3D" id="3.30.1840.10">
    <property type="entry name" value="Polyphosphate kinase middle domain"/>
    <property type="match status" value="1"/>
</dbReference>
<dbReference type="GO" id="GO:0006799">
    <property type="term" value="P:polyphosphate biosynthetic process"/>
    <property type="evidence" value="ECO:0007669"/>
    <property type="project" value="InterPro"/>
</dbReference>
<evidence type="ECO:0000313" key="12">
    <source>
        <dbReference type="EMBL" id="CCO14648.1"/>
    </source>
</evidence>
<keyword evidence="6" id="KW-0067">ATP-binding</keyword>
<evidence type="ECO:0000259" key="9">
    <source>
        <dbReference type="Pfam" id="PF13089"/>
    </source>
</evidence>
<reference evidence="12 13" key="1">
    <citation type="submission" date="2011-10" db="EMBL/GenBank/DDBJ databases">
        <authorList>
            <person name="Genoscope - CEA"/>
        </authorList>
    </citation>
    <scope>NUCLEOTIDE SEQUENCE [LARGE SCALE GENOMIC DNA]</scope>
    <source>
        <strain evidence="12 13">RCC 1105</strain>
    </source>
</reference>
<evidence type="ECO:0000256" key="7">
    <source>
        <dbReference type="SAM" id="MobiDB-lite"/>
    </source>
</evidence>
<organism evidence="12 13">
    <name type="scientific">Bathycoccus prasinos</name>
    <dbReference type="NCBI Taxonomy" id="41875"/>
    <lineage>
        <taxon>Eukaryota</taxon>
        <taxon>Viridiplantae</taxon>
        <taxon>Chlorophyta</taxon>
        <taxon>Mamiellophyceae</taxon>
        <taxon>Mamiellales</taxon>
        <taxon>Bathycoccaceae</taxon>
        <taxon>Bathycoccus</taxon>
    </lineage>
</organism>
<dbReference type="NCBIfam" id="TIGR03705">
    <property type="entry name" value="poly_P_kin"/>
    <property type="match status" value="1"/>
</dbReference>
<dbReference type="Pfam" id="PF17941">
    <property type="entry name" value="PP_kinase_C_1"/>
    <property type="match status" value="1"/>
</dbReference>
<keyword evidence="4" id="KW-0547">Nucleotide-binding</keyword>
<dbReference type="InterPro" id="IPR041108">
    <property type="entry name" value="PP_kinase_C_1"/>
</dbReference>
<dbReference type="Pfam" id="PF13090">
    <property type="entry name" value="PP_kinase_C"/>
    <property type="match status" value="1"/>
</dbReference>
<dbReference type="CDD" id="cd09168">
    <property type="entry name" value="PLDc_PaPPK1_C2_like"/>
    <property type="match status" value="1"/>
</dbReference>
<dbReference type="InterPro" id="IPR036832">
    <property type="entry name" value="PPK_N_dom_sf"/>
</dbReference>
<dbReference type="InterPro" id="IPR003414">
    <property type="entry name" value="PP_kinase"/>
</dbReference>
<feature type="region of interest" description="Disordered" evidence="7">
    <location>
        <begin position="935"/>
        <end position="1002"/>
    </location>
</feature>
<dbReference type="HAMAP" id="MF_00347">
    <property type="entry name" value="Polyphosphate_kinase"/>
    <property type="match status" value="1"/>
</dbReference>
<feature type="domain" description="Polyphosphate kinase C-terminal" evidence="11">
    <location>
        <begin position="525"/>
        <end position="689"/>
    </location>
</feature>
<feature type="compositionally biased region" description="Acidic residues" evidence="7">
    <location>
        <begin position="988"/>
        <end position="1002"/>
    </location>
</feature>
<dbReference type="GO" id="GO:0009358">
    <property type="term" value="C:polyphosphate kinase complex"/>
    <property type="evidence" value="ECO:0007669"/>
    <property type="project" value="InterPro"/>
</dbReference>
<dbReference type="InterPro" id="IPR025200">
    <property type="entry name" value="PPK_C_dom2"/>
</dbReference>
<evidence type="ECO:0000259" key="10">
    <source>
        <dbReference type="Pfam" id="PF13090"/>
    </source>
</evidence>
<dbReference type="Pfam" id="PF13089">
    <property type="entry name" value="PP_kinase_N"/>
    <property type="match status" value="1"/>
</dbReference>
<evidence type="ECO:0000259" key="8">
    <source>
        <dbReference type="Pfam" id="PF02503"/>
    </source>
</evidence>
<evidence type="ECO:0000256" key="6">
    <source>
        <dbReference type="ARBA" id="ARBA00022840"/>
    </source>
</evidence>
<dbReference type="InterPro" id="IPR024953">
    <property type="entry name" value="PP_kinase_middle"/>
</dbReference>
<keyword evidence="5 12" id="KW-0418">Kinase</keyword>
<feature type="domain" description="Polyphosphate kinase N-terminal" evidence="9">
    <location>
        <begin position="182"/>
        <end position="290"/>
    </location>
</feature>
<dbReference type="Gene3D" id="1.20.58.310">
    <property type="entry name" value="Polyphosphate kinase N-terminal domain"/>
    <property type="match status" value="1"/>
</dbReference>
<evidence type="ECO:0000256" key="3">
    <source>
        <dbReference type="ARBA" id="ARBA00022679"/>
    </source>
</evidence>
<dbReference type="PANTHER" id="PTHR30218">
    <property type="entry name" value="POLYPHOSPHATE KINASE"/>
    <property type="match status" value="1"/>
</dbReference>
<dbReference type="KEGG" id="bpg:Bathy01g00500"/>
<evidence type="ECO:0000313" key="13">
    <source>
        <dbReference type="Proteomes" id="UP000198341"/>
    </source>
</evidence>
<evidence type="ECO:0000259" key="11">
    <source>
        <dbReference type="Pfam" id="PF17941"/>
    </source>
</evidence>
<dbReference type="GO" id="GO:0008976">
    <property type="term" value="F:polyphosphate kinase activity"/>
    <property type="evidence" value="ECO:0007669"/>
    <property type="project" value="UniProtKB-EC"/>
</dbReference>
<dbReference type="GeneID" id="19017786"/>
<keyword evidence="3" id="KW-0808">Transferase</keyword>
<dbReference type="EMBL" id="FO082278">
    <property type="protein sequence ID" value="CCO14648.1"/>
    <property type="molecule type" value="Genomic_DNA"/>
</dbReference>
<gene>
    <name evidence="12" type="ORF">Bathy01g00500</name>
</gene>
<dbReference type="AlphaFoldDB" id="K8EZF3"/>
<evidence type="ECO:0000256" key="4">
    <source>
        <dbReference type="ARBA" id="ARBA00022741"/>
    </source>
</evidence>
<dbReference type="SUPFAM" id="SSF56024">
    <property type="entry name" value="Phospholipase D/nuclease"/>
    <property type="match status" value="2"/>
</dbReference>
<dbReference type="SUPFAM" id="SSF140356">
    <property type="entry name" value="PPK N-terminal domain-like"/>
    <property type="match status" value="1"/>
</dbReference>
<dbReference type="STRING" id="41875.K8EZF3"/>
<dbReference type="InterPro" id="IPR025198">
    <property type="entry name" value="PPK_N_dom"/>
</dbReference>
<dbReference type="GO" id="GO:0005524">
    <property type="term" value="F:ATP binding"/>
    <property type="evidence" value="ECO:0007669"/>
    <property type="project" value="UniProtKB-KW"/>
</dbReference>
<dbReference type="PANTHER" id="PTHR30218:SF0">
    <property type="entry name" value="POLYPHOSPHATE KINASE"/>
    <property type="match status" value="1"/>
</dbReference>
<dbReference type="Gene3D" id="3.30.870.10">
    <property type="entry name" value="Endonuclease Chain A"/>
    <property type="match status" value="2"/>
</dbReference>
<keyword evidence="13" id="KW-1185">Reference proteome</keyword>
<dbReference type="RefSeq" id="XP_007515769.1">
    <property type="nucleotide sequence ID" value="XM_007515707.1"/>
</dbReference>
<dbReference type="NCBIfam" id="NF003921">
    <property type="entry name" value="PRK05443.2-2"/>
    <property type="match status" value="1"/>
</dbReference>
<dbReference type="OrthoDB" id="2011998at2759"/>
<accession>K8EZF3</accession>
<feature type="domain" description="Polyphosphate kinase middle" evidence="8">
    <location>
        <begin position="302"/>
        <end position="474"/>
    </location>
</feature>
<evidence type="ECO:0000256" key="5">
    <source>
        <dbReference type="ARBA" id="ARBA00022777"/>
    </source>
</evidence>
<dbReference type="Proteomes" id="UP000198341">
    <property type="component" value="Chromosome 1"/>
</dbReference>
<feature type="domain" description="Polyphosphate kinase C-terminal" evidence="10">
    <location>
        <begin position="698"/>
        <end position="866"/>
    </location>
</feature>
<dbReference type="eggNOG" id="ENOG502QUEZ">
    <property type="taxonomic scope" value="Eukaryota"/>
</dbReference>
<sequence length="1002" mass="112305">MIVLAGSSVSSVSSVCCSQQQRRVLRPRQQFCRRRLVLLRVEDDDDDSRNKRRPNFVVHSSSSLFSKRRTSPSSKICAASSSNNNGVTNYNQLGGKRRGKLNGAGVVTKLVKKDTQFEQLGLSPDELEQYNQETAGYKSIINAALEVLLETCPPFIPEGTETDVERFKDEDIESFTLNDKIFNPEMSWLAFNWRVLAAAADENIPAFERLRFLAISGRNLDEFFAKRVGALKRQESVGVGNLVKKRGKNIWSPRKTLEYVSAEVEKMSDIQAELYIEQIAPSLADYNIRILSHDDMDKETVQKVREWYHDYVEPILDPRAIDPCHPFPFLPSLSIALAVELEDAYSNEKFAVVSVPSVVDRWIDVGEFMDETKGKLFLPLEQILEANMDTLFQGCNIRACHAFRVCRNADVERNEEEAEDLLEMMSDEVRTRRFASFVRLEVQDTMPEHVKDRLMKSLELRSFDVTSVPHAAPLGFGVLDSIDVSFEMDDALVFDHWSPRTHPRLVGIDVPSSSASEAEEMSKRNIFDEIKKGDILVHHPYHSFATSTQAFFEAAARDKDVLSIKSTLYRTSSNSPIISSLIKACDNGKNVAVLVELKARFDEERNLGFAERLETAGCNVAYGVKGVKTHCKATLVVRREGEKLVKYVHLGTGNYNPSTAGIYTDYGMFTCKEEYGEDAVNLFKFLMGHHFQKEFNRLLVAPQSLQSSMVDLIENEITAAKKGYKASITAKMNGLDDPEICKAFYRASQAGVSVNLIVRGICRIRPGVPGISENIRVISIIGRFLEHHRCFRFENALQTGKADPKIYMGSADLMRRNLLHRVEVVTLVEDERIRCEIQDMLDACLVDGVLAWELGADGRYHRTPEARAIAAKHSSQDPGKGKLMPIAATKGLHASLMVDVLKKRSKSKTKQSVAGIAAKNLKYAARMPKQAMVKSAEDMAQPEKLEKAESAFPVSSSSSSSSDKRPSMHEIIDANARPIEGEKVINDTSEDSMDDVAFDMEV</sequence>
<dbReference type="EC" id="2.7.4.1" evidence="1"/>
<dbReference type="SUPFAM" id="SSF143724">
    <property type="entry name" value="PHP14-like"/>
    <property type="match status" value="1"/>
</dbReference>
<feature type="compositionally biased region" description="Basic and acidic residues" evidence="7">
    <location>
        <begin position="935"/>
        <end position="949"/>
    </location>
</feature>
<name>K8EZF3_9CHLO</name>
<dbReference type="NCBIfam" id="NF003917">
    <property type="entry name" value="PRK05443.1-1"/>
    <property type="match status" value="1"/>
</dbReference>
<dbReference type="InterPro" id="IPR036830">
    <property type="entry name" value="PP_kinase_middle_dom_sf"/>
</dbReference>
<evidence type="ECO:0000256" key="2">
    <source>
        <dbReference type="ARBA" id="ARBA00022553"/>
    </source>
</evidence>
<feature type="compositionally biased region" description="Basic and acidic residues" evidence="7">
    <location>
        <begin position="962"/>
        <end position="972"/>
    </location>
</feature>
<protein>
    <recommendedName>
        <fullName evidence="1">ATP-polyphosphate phosphotransferase</fullName>
        <ecNumber evidence="1">2.7.4.1</ecNumber>
    </recommendedName>
</protein>